<organism evidence="2 3">
    <name type="scientific">Parathalassolituus penaei</name>
    <dbReference type="NCBI Taxonomy" id="2997323"/>
    <lineage>
        <taxon>Bacteria</taxon>
        <taxon>Pseudomonadati</taxon>
        <taxon>Pseudomonadota</taxon>
        <taxon>Gammaproteobacteria</taxon>
        <taxon>Oceanospirillales</taxon>
        <taxon>Oceanospirillaceae</taxon>
        <taxon>Parathalassolituus</taxon>
    </lineage>
</organism>
<keyword evidence="1" id="KW-0812">Transmembrane</keyword>
<evidence type="ECO:0000256" key="1">
    <source>
        <dbReference type="SAM" id="Phobius"/>
    </source>
</evidence>
<accession>A0A9X3IQH1</accession>
<evidence type="ECO:0000313" key="3">
    <source>
        <dbReference type="Proteomes" id="UP001150830"/>
    </source>
</evidence>
<keyword evidence="1" id="KW-1133">Transmembrane helix</keyword>
<sequence length="103" mass="11512">MSLKVVSKHLLVGAVVPAILLVNAFWVPEPYSLPLIYLGLAPTKLMPFLENRELMASLTEFVFGRMTPDFAPIQILFLMAFWFVGSVMASVLVAKFLKVRKNA</sequence>
<dbReference type="EMBL" id="JAPNOA010000014">
    <property type="protein sequence ID" value="MCY0964162.1"/>
    <property type="molecule type" value="Genomic_DNA"/>
</dbReference>
<feature type="transmembrane region" description="Helical" evidence="1">
    <location>
        <begin position="75"/>
        <end position="97"/>
    </location>
</feature>
<name>A0A9X3IQH1_9GAMM</name>
<protein>
    <submittedName>
        <fullName evidence="2">Uncharacterized protein</fullName>
    </submittedName>
</protein>
<dbReference type="Proteomes" id="UP001150830">
    <property type="component" value="Unassembled WGS sequence"/>
</dbReference>
<reference evidence="2" key="1">
    <citation type="submission" date="2022-11" db="EMBL/GenBank/DDBJ databases">
        <title>Parathalassolutuus dongxingensis gen. nov., sp. nov., a novel member of family Oceanospirillaceae isolated from a coastal shrimp pond in Guangxi, China.</title>
        <authorList>
            <person name="Chen H."/>
        </authorList>
    </citation>
    <scope>NUCLEOTIDE SEQUENCE</scope>
    <source>
        <strain evidence="2">G-43</strain>
    </source>
</reference>
<evidence type="ECO:0000313" key="2">
    <source>
        <dbReference type="EMBL" id="MCY0964162.1"/>
    </source>
</evidence>
<comment type="caution">
    <text evidence="2">The sequence shown here is derived from an EMBL/GenBank/DDBJ whole genome shotgun (WGS) entry which is preliminary data.</text>
</comment>
<proteinExistence type="predicted"/>
<keyword evidence="1" id="KW-0472">Membrane</keyword>
<keyword evidence="3" id="KW-1185">Reference proteome</keyword>
<gene>
    <name evidence="2" type="ORF">OUO13_03105</name>
</gene>
<dbReference type="RefSeq" id="WP_283172381.1">
    <property type="nucleotide sequence ID" value="NZ_JAPNOA010000014.1"/>
</dbReference>
<dbReference type="AlphaFoldDB" id="A0A9X3IQH1"/>